<organism evidence="3 4">
    <name type="scientific">Adhaeribacter arboris</name>
    <dbReference type="NCBI Taxonomy" id="2072846"/>
    <lineage>
        <taxon>Bacteria</taxon>
        <taxon>Pseudomonadati</taxon>
        <taxon>Bacteroidota</taxon>
        <taxon>Cytophagia</taxon>
        <taxon>Cytophagales</taxon>
        <taxon>Hymenobacteraceae</taxon>
        <taxon>Adhaeribacter</taxon>
    </lineage>
</organism>
<keyword evidence="4" id="KW-1185">Reference proteome</keyword>
<proteinExistence type="predicted"/>
<gene>
    <name evidence="3" type="ORF">AHMF7605_18225</name>
</gene>
<evidence type="ECO:0000313" key="4">
    <source>
        <dbReference type="Proteomes" id="UP000240357"/>
    </source>
</evidence>
<dbReference type="InterPro" id="IPR032812">
    <property type="entry name" value="SbsA_Ig"/>
</dbReference>
<comment type="caution">
    <text evidence="3">The sequence shown here is derived from an EMBL/GenBank/DDBJ whole genome shotgun (WGS) entry which is preliminary data.</text>
</comment>
<dbReference type="RefSeq" id="WP_106931482.1">
    <property type="nucleotide sequence ID" value="NZ_PYFT01000001.1"/>
</dbReference>
<keyword evidence="1" id="KW-0732">Signal</keyword>
<feature type="domain" description="SbsA Ig-like" evidence="2">
    <location>
        <begin position="31"/>
        <end position="130"/>
    </location>
</feature>
<dbReference type="AlphaFoldDB" id="A0A2T2YIG5"/>
<dbReference type="InterPro" id="IPR013784">
    <property type="entry name" value="Carb-bd-like_fold"/>
</dbReference>
<dbReference type="OrthoDB" id="9809989at2"/>
<dbReference type="GO" id="GO:0030246">
    <property type="term" value="F:carbohydrate binding"/>
    <property type="evidence" value="ECO:0007669"/>
    <property type="project" value="InterPro"/>
</dbReference>
<dbReference type="EMBL" id="PYFT01000001">
    <property type="protein sequence ID" value="PSR55303.1"/>
    <property type="molecule type" value="Genomic_DNA"/>
</dbReference>
<dbReference type="Pfam" id="PF13205">
    <property type="entry name" value="Big_5"/>
    <property type="match status" value="1"/>
</dbReference>
<name>A0A2T2YIG5_9BACT</name>
<sequence length="528" mass="59831">MHPFKKICFSFFILFIPGCASISPPEGGEKDVKSPELVSSSPTNQSLNVKGKIITLKFNEEVRTEDFNRQLIISPNAENTIKTEVDREEVKLTFEKNFEPNTTYFLNFREGIEDITEGNKPKNLTLTFSTGTFLDSGRVQGVVTDLLTGVPAKDINVVLYAANDTATIRNAKPYYLTKTGEDGSYLLQNIKYGTYLLYAHQDKNNDNIYNDENEKIGYLANPIEITAQTPAQNLQTIRIDTKPPYITSKQPYIDEYHLIYNEGITGVKVSGGNPNDIASLIGENTKTVRLFPYSNQIKGKYFITALDSAQNVKIDTLDLAFTGKKAKRNLSFQVLNKNTKVRANDTIRFKFDAPLILKEGPLLTLVEDSVTKKPLNYPQDIKINNFRNTLSFNLKTKAKNAVEIQVDTSAIVPISGDKFKKQQVKFTITDKEQGGSIALKISTSNKKYFLELLDKDHKIVKTYNSPKNLSIEELEPNTYRIRVKIDEDENGEWRTGNKDLKTIPEKVFNYLKPIEVRVNWVQDVPIEF</sequence>
<reference evidence="3 4" key="1">
    <citation type="submission" date="2018-03" db="EMBL/GenBank/DDBJ databases">
        <title>Adhaeribacter sp. HMF7605 Genome sequencing and assembly.</title>
        <authorList>
            <person name="Kang H."/>
            <person name="Kang J."/>
            <person name="Cha I."/>
            <person name="Kim H."/>
            <person name="Joh K."/>
        </authorList>
    </citation>
    <scope>NUCLEOTIDE SEQUENCE [LARGE SCALE GENOMIC DNA]</scope>
    <source>
        <strain evidence="3 4">HMF7605</strain>
    </source>
</reference>
<evidence type="ECO:0000313" key="3">
    <source>
        <dbReference type="EMBL" id="PSR55303.1"/>
    </source>
</evidence>
<accession>A0A2T2YIG5</accession>
<dbReference type="Gene3D" id="2.60.40.1120">
    <property type="entry name" value="Carboxypeptidase-like, regulatory domain"/>
    <property type="match status" value="1"/>
</dbReference>
<dbReference type="SUPFAM" id="SSF49452">
    <property type="entry name" value="Starch-binding domain-like"/>
    <property type="match status" value="1"/>
</dbReference>
<evidence type="ECO:0000256" key="1">
    <source>
        <dbReference type="ARBA" id="ARBA00022729"/>
    </source>
</evidence>
<protein>
    <recommendedName>
        <fullName evidence="2">SbsA Ig-like domain-containing protein</fullName>
    </recommendedName>
</protein>
<dbReference type="Proteomes" id="UP000240357">
    <property type="component" value="Unassembled WGS sequence"/>
</dbReference>
<evidence type="ECO:0000259" key="2">
    <source>
        <dbReference type="Pfam" id="PF13205"/>
    </source>
</evidence>